<dbReference type="OrthoDB" id="5295945at2"/>
<keyword evidence="9" id="KW-1185">Reference proteome</keyword>
<evidence type="ECO:0000256" key="2">
    <source>
        <dbReference type="ARBA" id="ARBA00022723"/>
    </source>
</evidence>
<feature type="domain" description="HD" evidence="7">
    <location>
        <begin position="17"/>
        <end position="132"/>
    </location>
</feature>
<evidence type="ECO:0000313" key="9">
    <source>
        <dbReference type="Proteomes" id="UP000439550"/>
    </source>
</evidence>
<dbReference type="InterPro" id="IPR003607">
    <property type="entry name" value="HD/PDEase_dom"/>
</dbReference>
<dbReference type="SMART" id="SM00471">
    <property type="entry name" value="HDc"/>
    <property type="match status" value="1"/>
</dbReference>
<dbReference type="InterPro" id="IPR006675">
    <property type="entry name" value="HDIG_dom"/>
</dbReference>
<evidence type="ECO:0000256" key="3">
    <source>
        <dbReference type="ARBA" id="ARBA00022741"/>
    </source>
</evidence>
<keyword evidence="5" id="KW-0408">Iron</keyword>
<dbReference type="GO" id="GO:0000166">
    <property type="term" value="F:nucleotide binding"/>
    <property type="evidence" value="ECO:0007669"/>
    <property type="project" value="UniProtKB-KW"/>
</dbReference>
<dbReference type="Pfam" id="PF01966">
    <property type="entry name" value="HD"/>
    <property type="match status" value="1"/>
</dbReference>
<dbReference type="Proteomes" id="UP000439550">
    <property type="component" value="Unassembled WGS sequence"/>
</dbReference>
<dbReference type="InterPro" id="IPR005249">
    <property type="entry name" value="YqeK"/>
</dbReference>
<dbReference type="EMBL" id="WITJ01000012">
    <property type="protein sequence ID" value="MQW40076.1"/>
    <property type="molecule type" value="Genomic_DNA"/>
</dbReference>
<dbReference type="NCBIfam" id="TIGR00277">
    <property type="entry name" value="HDIG"/>
    <property type="match status" value="1"/>
</dbReference>
<keyword evidence="4" id="KW-0378">Hydrolase</keyword>
<dbReference type="InterPro" id="IPR006674">
    <property type="entry name" value="HD_domain"/>
</dbReference>
<keyword evidence="3" id="KW-0547">Nucleotide-binding</keyword>
<evidence type="ECO:0000259" key="7">
    <source>
        <dbReference type="PROSITE" id="PS51831"/>
    </source>
</evidence>
<dbReference type="RefSeq" id="WP_153496739.1">
    <property type="nucleotide sequence ID" value="NZ_CAXYUY010000029.1"/>
</dbReference>
<organism evidence="8 9">
    <name type="scientific">Lactococcus hircilactis</name>
    <dbReference type="NCBI Taxonomy" id="1494462"/>
    <lineage>
        <taxon>Bacteria</taxon>
        <taxon>Bacillati</taxon>
        <taxon>Bacillota</taxon>
        <taxon>Bacilli</taxon>
        <taxon>Lactobacillales</taxon>
        <taxon>Streptococcaceae</taxon>
        <taxon>Lactococcus</taxon>
    </lineage>
</organism>
<dbReference type="GO" id="GO:0008803">
    <property type="term" value="F:bis(5'-nucleosyl)-tetraphosphatase (symmetrical) activity"/>
    <property type="evidence" value="ECO:0007669"/>
    <property type="project" value="UniProtKB-EC"/>
</dbReference>
<comment type="caution">
    <text evidence="8">The sequence shown here is derived from an EMBL/GenBank/DDBJ whole genome shotgun (WGS) entry which is preliminary data.</text>
</comment>
<protein>
    <recommendedName>
        <fullName evidence="1">bis(5'-nucleosyl)-tetraphosphatase (symmetrical)</fullName>
        <ecNumber evidence="1">3.6.1.41</ecNumber>
    </recommendedName>
</protein>
<reference evidence="8 9" key="1">
    <citation type="submission" date="2019-10" db="EMBL/GenBank/DDBJ databases">
        <authorList>
            <person name="Dong K."/>
        </authorList>
    </citation>
    <scope>NUCLEOTIDE SEQUENCE [LARGE SCALE GENOMIC DNA]</scope>
    <source>
        <strain evidence="8 9">DSM 28960</strain>
    </source>
</reference>
<keyword evidence="2" id="KW-0479">Metal-binding</keyword>
<dbReference type="PROSITE" id="PS51831">
    <property type="entry name" value="HD"/>
    <property type="match status" value="1"/>
</dbReference>
<accession>A0A7X1Z909</accession>
<gene>
    <name evidence="8" type="ORF">GHI93_09070</name>
</gene>
<evidence type="ECO:0000256" key="1">
    <source>
        <dbReference type="ARBA" id="ARBA00012506"/>
    </source>
</evidence>
<comment type="catalytic activity">
    <reaction evidence="6">
        <text>P(1),P(4)-bis(5'-adenosyl) tetraphosphate + H2O = 2 ADP + 2 H(+)</text>
        <dbReference type="Rhea" id="RHEA:24252"/>
        <dbReference type="ChEBI" id="CHEBI:15377"/>
        <dbReference type="ChEBI" id="CHEBI:15378"/>
        <dbReference type="ChEBI" id="CHEBI:58141"/>
        <dbReference type="ChEBI" id="CHEBI:456216"/>
        <dbReference type="EC" id="3.6.1.41"/>
    </reaction>
</comment>
<evidence type="ECO:0000313" key="8">
    <source>
        <dbReference type="EMBL" id="MQW40076.1"/>
    </source>
</evidence>
<evidence type="ECO:0000256" key="5">
    <source>
        <dbReference type="ARBA" id="ARBA00023004"/>
    </source>
</evidence>
<dbReference type="PANTHER" id="PTHR35795">
    <property type="entry name" value="SLR1885 PROTEIN"/>
    <property type="match status" value="1"/>
</dbReference>
<evidence type="ECO:0000256" key="6">
    <source>
        <dbReference type="ARBA" id="ARBA00049417"/>
    </source>
</evidence>
<sequence length="186" mass="21013">MDELNEKVHQFLGDGPLFDHCLAVAKTAKMLAEKYGENPSKAYIAGLLHDVGGYYPNDKRVAIANEAGIPLLEEEEAYPLLIHQKISKFLARWKFGIFNDEILSAIECHTTLKANFTRLDLIVFLADKISPDHPTEPQYKAALLKALERSPEAAALFYINEMLKRGVPVTHPWLLEAKKELEEKIN</sequence>
<dbReference type="PANTHER" id="PTHR35795:SF1">
    <property type="entry name" value="BIS(5'-NUCLEOSYL)-TETRAPHOSPHATASE, SYMMETRICAL"/>
    <property type="match status" value="1"/>
</dbReference>
<dbReference type="GO" id="GO:0046872">
    <property type="term" value="F:metal ion binding"/>
    <property type="evidence" value="ECO:0007669"/>
    <property type="project" value="UniProtKB-KW"/>
</dbReference>
<dbReference type="AlphaFoldDB" id="A0A7X1Z909"/>
<dbReference type="NCBIfam" id="TIGR00488">
    <property type="entry name" value="bis(5'-nucleosyl)-tetraphosphatase (symmetrical) YqeK"/>
    <property type="match status" value="1"/>
</dbReference>
<evidence type="ECO:0000256" key="4">
    <source>
        <dbReference type="ARBA" id="ARBA00022801"/>
    </source>
</evidence>
<dbReference type="SUPFAM" id="SSF109604">
    <property type="entry name" value="HD-domain/PDEase-like"/>
    <property type="match status" value="1"/>
</dbReference>
<dbReference type="CDD" id="cd00077">
    <property type="entry name" value="HDc"/>
    <property type="match status" value="1"/>
</dbReference>
<dbReference type="Gene3D" id="1.10.3210.10">
    <property type="entry name" value="Hypothetical protein af1432"/>
    <property type="match status" value="1"/>
</dbReference>
<name>A0A7X1Z909_9LACT</name>
<dbReference type="InterPro" id="IPR051094">
    <property type="entry name" value="Diverse_Catalytic_Enzymes"/>
</dbReference>
<dbReference type="EC" id="3.6.1.41" evidence="1"/>
<proteinExistence type="predicted"/>